<comment type="caution">
    <text evidence="1">The sequence shown here is derived from an EMBL/GenBank/DDBJ whole genome shotgun (WGS) entry which is preliminary data.</text>
</comment>
<dbReference type="PANTHER" id="PTHR41774:SF1">
    <property type="entry name" value="NGG1P INTERACTING FACTOR NIF3"/>
    <property type="match status" value="1"/>
</dbReference>
<dbReference type="AlphaFoldDB" id="A0A1F4Q4A4"/>
<dbReference type="EMBL" id="METM01000004">
    <property type="protein sequence ID" value="OGB90788.1"/>
    <property type="molecule type" value="Genomic_DNA"/>
</dbReference>
<organism evidence="1 2">
    <name type="scientific">candidate division WOR-1 bacterium RIFCSPHIGHO2_01_FULL_53_15</name>
    <dbReference type="NCBI Taxonomy" id="1802564"/>
    <lineage>
        <taxon>Bacteria</taxon>
        <taxon>Bacillati</taxon>
        <taxon>Saganbacteria</taxon>
    </lineage>
</organism>
<reference evidence="1 2" key="1">
    <citation type="journal article" date="2016" name="Nat. Commun.">
        <title>Thousands of microbial genomes shed light on interconnected biogeochemical processes in an aquifer system.</title>
        <authorList>
            <person name="Anantharaman K."/>
            <person name="Brown C.T."/>
            <person name="Hug L.A."/>
            <person name="Sharon I."/>
            <person name="Castelle C.J."/>
            <person name="Probst A.J."/>
            <person name="Thomas B.C."/>
            <person name="Singh A."/>
            <person name="Wilkins M.J."/>
            <person name="Karaoz U."/>
            <person name="Brodie E.L."/>
            <person name="Williams K.H."/>
            <person name="Hubbard S.S."/>
            <person name="Banfield J.F."/>
        </authorList>
    </citation>
    <scope>NUCLEOTIDE SEQUENCE [LARGE SCALE GENOMIC DNA]</scope>
</reference>
<dbReference type="InterPro" id="IPR036069">
    <property type="entry name" value="DUF34/NIF3_sf"/>
</dbReference>
<protein>
    <recommendedName>
        <fullName evidence="3">NGG1p interacting factor NIF3</fullName>
    </recommendedName>
</protein>
<name>A0A1F4Q4A4_UNCSA</name>
<sequence length="104" mass="11488">MFVKFIVFVPLAHLEKVRTAICKAGAGRIGKNYDCCTFSTNGTGTFRPLKGAKPFIGKIGRLERVKEARLEAIVAAKDQNKVVAAMRKAHPYEEAAYDIYPLSL</sequence>
<evidence type="ECO:0000313" key="2">
    <source>
        <dbReference type="Proteomes" id="UP000178724"/>
    </source>
</evidence>
<evidence type="ECO:0008006" key="3">
    <source>
        <dbReference type="Google" id="ProtNLM"/>
    </source>
</evidence>
<accession>A0A1F4Q4A4</accession>
<gene>
    <name evidence="1" type="ORF">A2625_07080</name>
</gene>
<dbReference type="SUPFAM" id="SSF102705">
    <property type="entry name" value="NIF3 (NGG1p interacting factor 3)-like"/>
    <property type="match status" value="1"/>
</dbReference>
<evidence type="ECO:0000313" key="1">
    <source>
        <dbReference type="EMBL" id="OGB90788.1"/>
    </source>
</evidence>
<dbReference type="FunFam" id="3.30.70.120:FF:000006">
    <property type="entry name" value="GTP cyclohydrolase 1 type 2 homolog"/>
    <property type="match status" value="1"/>
</dbReference>
<dbReference type="Gene3D" id="3.30.70.120">
    <property type="match status" value="1"/>
</dbReference>
<dbReference type="Proteomes" id="UP000178724">
    <property type="component" value="Unassembled WGS sequence"/>
</dbReference>
<dbReference type="InterPro" id="IPR015867">
    <property type="entry name" value="N-reg_PII/ATP_PRibTrfase_C"/>
</dbReference>
<proteinExistence type="predicted"/>
<dbReference type="PANTHER" id="PTHR41774">
    <property type="match status" value="1"/>
</dbReference>